<protein>
    <submittedName>
        <fullName evidence="2">Uncharacterized protein</fullName>
    </submittedName>
</protein>
<feature type="transmembrane region" description="Helical" evidence="1">
    <location>
        <begin position="285"/>
        <end position="310"/>
    </location>
</feature>
<dbReference type="RefSeq" id="WP_088996797.1">
    <property type="nucleotide sequence ID" value="NZ_LT607750.1"/>
</dbReference>
<keyword evidence="1" id="KW-1133">Transmembrane helix</keyword>
<reference evidence="2 3" key="1">
    <citation type="submission" date="2016-06" db="EMBL/GenBank/DDBJ databases">
        <authorList>
            <person name="Kjaerup R.B."/>
            <person name="Dalgaard T.S."/>
            <person name="Juul-Madsen H.R."/>
        </authorList>
    </citation>
    <scope>NUCLEOTIDE SEQUENCE [LARGE SCALE GENOMIC DNA]</scope>
    <source>
        <strain evidence="2 3">DSM 43904</strain>
    </source>
</reference>
<name>A0A1C5KA27_9ACTN</name>
<dbReference type="EMBL" id="LT607750">
    <property type="protein sequence ID" value="SCG79623.1"/>
    <property type="molecule type" value="Genomic_DNA"/>
</dbReference>
<evidence type="ECO:0000313" key="2">
    <source>
        <dbReference type="EMBL" id="SCG79623.1"/>
    </source>
</evidence>
<feature type="transmembrane region" description="Helical" evidence="1">
    <location>
        <begin position="330"/>
        <end position="353"/>
    </location>
</feature>
<accession>A0A1C5KA27</accession>
<gene>
    <name evidence="2" type="ORF">GA0070609_5970</name>
</gene>
<keyword evidence="1" id="KW-0812">Transmembrane</keyword>
<keyword evidence="3" id="KW-1185">Reference proteome</keyword>
<proteinExistence type="predicted"/>
<dbReference type="AlphaFoldDB" id="A0A1C5KA27"/>
<keyword evidence="1" id="KW-0472">Membrane</keyword>
<evidence type="ECO:0000256" key="1">
    <source>
        <dbReference type="SAM" id="Phobius"/>
    </source>
</evidence>
<sequence>MPPTGDPLARRYRRLLCCHPRAYRRARGEEMVGVLLDAAPPGRTRPTLREAVDLLRHGLRCRLGRPASRTVGAWATLAAVICGLFTAAAATRVAWETSRPQPDRAEAAALFADVFPGHRLGDVEPATALFTFYSQPLRLRNLDQVLFPDGGEYQLGETVLTAAGAPPAPAERTVADTERRLRQAGWQLSEPMVTGDSGCTDKWCASVVRYTETTVLARRGDTVLRVTITSPPQGVSSYLMVSLNRAAPPAVLPAGLLGGLLGAGIGWLLFGWASRRTEAAHPARNAVTVLFAVSMFLWWSPVLLTVPHLFGHHLDEPHPSWHPLWEWLGQPALAMFFVAGTLCALLGLALAALPRRAADPLPTAAAG</sequence>
<feature type="transmembrane region" description="Helical" evidence="1">
    <location>
        <begin position="250"/>
        <end position="273"/>
    </location>
</feature>
<dbReference type="Proteomes" id="UP000198217">
    <property type="component" value="Chromosome I"/>
</dbReference>
<organism evidence="2 3">
    <name type="scientific">Micromonospora echinaurantiaca</name>
    <dbReference type="NCBI Taxonomy" id="47857"/>
    <lineage>
        <taxon>Bacteria</taxon>
        <taxon>Bacillati</taxon>
        <taxon>Actinomycetota</taxon>
        <taxon>Actinomycetes</taxon>
        <taxon>Micromonosporales</taxon>
        <taxon>Micromonosporaceae</taxon>
        <taxon>Micromonospora</taxon>
    </lineage>
</organism>
<evidence type="ECO:0000313" key="3">
    <source>
        <dbReference type="Proteomes" id="UP000198217"/>
    </source>
</evidence>